<evidence type="ECO:0000313" key="16">
    <source>
        <dbReference type="EMBL" id="KAK5107292.1"/>
    </source>
</evidence>
<evidence type="ECO:0000259" key="15">
    <source>
        <dbReference type="Pfam" id="PF02773"/>
    </source>
</evidence>
<dbReference type="FunFam" id="3.30.300.10:FF:000004">
    <property type="entry name" value="S-adenosylmethionine synthase"/>
    <property type="match status" value="1"/>
</dbReference>
<comment type="cofactor">
    <cofactor evidence="11">
        <name>Mg(2+)</name>
        <dbReference type="ChEBI" id="CHEBI:18420"/>
    </cofactor>
    <text evidence="11">Binds 2 magnesium ions per subunit. The magnesium ions interact primarily with the substrate.</text>
</comment>
<dbReference type="AlphaFoldDB" id="A0AAN7T998"/>
<dbReference type="GO" id="GO:0005524">
    <property type="term" value="F:ATP binding"/>
    <property type="evidence" value="ECO:0007669"/>
    <property type="project" value="UniProtKB-KW"/>
</dbReference>
<comment type="catalytic activity">
    <reaction evidence="10 11">
        <text>L-methionine + ATP + H2O = S-adenosyl-L-methionine + phosphate + diphosphate</text>
        <dbReference type="Rhea" id="RHEA:21080"/>
        <dbReference type="ChEBI" id="CHEBI:15377"/>
        <dbReference type="ChEBI" id="CHEBI:30616"/>
        <dbReference type="ChEBI" id="CHEBI:33019"/>
        <dbReference type="ChEBI" id="CHEBI:43474"/>
        <dbReference type="ChEBI" id="CHEBI:57844"/>
        <dbReference type="ChEBI" id="CHEBI:59789"/>
        <dbReference type="EC" id="2.5.1.6"/>
    </reaction>
</comment>
<dbReference type="Gene3D" id="3.30.300.10">
    <property type="match status" value="3"/>
</dbReference>
<name>A0AAN7T998_9PEZI</name>
<dbReference type="GO" id="GO:0046872">
    <property type="term" value="F:metal ion binding"/>
    <property type="evidence" value="ECO:0007669"/>
    <property type="project" value="UniProtKB-KW"/>
</dbReference>
<dbReference type="InterPro" id="IPR022631">
    <property type="entry name" value="ADOMET_SYNTHASE_CS"/>
</dbReference>
<comment type="function">
    <text evidence="11">Catalyzes the formation of S-adenosylmethionine from methionine and ATP.</text>
</comment>
<dbReference type="EMBL" id="JAVRRL010000129">
    <property type="protein sequence ID" value="KAK5107292.1"/>
    <property type="molecule type" value="Genomic_DNA"/>
</dbReference>
<dbReference type="InterPro" id="IPR022628">
    <property type="entry name" value="S-AdoMet_synt_N"/>
</dbReference>
<dbReference type="InterPro" id="IPR002133">
    <property type="entry name" value="S-AdoMet_synthetase"/>
</dbReference>
<keyword evidence="7 11" id="KW-0067">ATP-binding</keyword>
<keyword evidence="3 11" id="KW-0554">One-carbon metabolism</keyword>
<keyword evidence="9 11" id="KW-0630">Potassium</keyword>
<evidence type="ECO:0000256" key="11">
    <source>
        <dbReference type="RuleBase" id="RU000541"/>
    </source>
</evidence>
<evidence type="ECO:0000256" key="7">
    <source>
        <dbReference type="ARBA" id="ARBA00022840"/>
    </source>
</evidence>
<dbReference type="FunFam" id="3.30.300.10:FF:000001">
    <property type="entry name" value="S-adenosylmethionine synthase"/>
    <property type="match status" value="1"/>
</dbReference>
<evidence type="ECO:0000256" key="3">
    <source>
        <dbReference type="ARBA" id="ARBA00022563"/>
    </source>
</evidence>
<dbReference type="PROSITE" id="PS00376">
    <property type="entry name" value="ADOMET_SYNTHASE_1"/>
    <property type="match status" value="1"/>
</dbReference>
<evidence type="ECO:0000256" key="5">
    <source>
        <dbReference type="ARBA" id="ARBA00022723"/>
    </source>
</evidence>
<reference evidence="16" key="1">
    <citation type="submission" date="2023-08" db="EMBL/GenBank/DDBJ databases">
        <title>Black Yeasts Isolated from many extreme environments.</title>
        <authorList>
            <person name="Coleine C."/>
            <person name="Stajich J.E."/>
            <person name="Selbmann L."/>
        </authorList>
    </citation>
    <scope>NUCLEOTIDE SEQUENCE</scope>
    <source>
        <strain evidence="16">CCFEE 5401</strain>
    </source>
</reference>
<dbReference type="InterPro" id="IPR022636">
    <property type="entry name" value="S-AdoMet_synthetase_sfam"/>
</dbReference>
<dbReference type="PROSITE" id="PS00377">
    <property type="entry name" value="ADOMET_SYNTHASE_2"/>
    <property type="match status" value="1"/>
</dbReference>
<dbReference type="Proteomes" id="UP001310890">
    <property type="component" value="Unassembled WGS sequence"/>
</dbReference>
<evidence type="ECO:0000256" key="8">
    <source>
        <dbReference type="ARBA" id="ARBA00022842"/>
    </source>
</evidence>
<evidence type="ECO:0000256" key="1">
    <source>
        <dbReference type="ARBA" id="ARBA00005224"/>
    </source>
</evidence>
<keyword evidence="8 11" id="KW-0460">Magnesium</keyword>
<dbReference type="FunFam" id="3.30.300.10:FF:000003">
    <property type="entry name" value="S-adenosylmethionine synthase"/>
    <property type="match status" value="1"/>
</dbReference>
<evidence type="ECO:0000256" key="9">
    <source>
        <dbReference type="ARBA" id="ARBA00022958"/>
    </source>
</evidence>
<accession>A0AAN7T998</accession>
<dbReference type="Pfam" id="PF00438">
    <property type="entry name" value="S-AdoMet_synt_N"/>
    <property type="match status" value="1"/>
</dbReference>
<dbReference type="Pfam" id="PF02773">
    <property type="entry name" value="S-AdoMet_synt_C"/>
    <property type="match status" value="1"/>
</dbReference>
<dbReference type="GO" id="GO:0006556">
    <property type="term" value="P:S-adenosylmethionine biosynthetic process"/>
    <property type="evidence" value="ECO:0007669"/>
    <property type="project" value="InterPro"/>
</dbReference>
<comment type="cofactor">
    <cofactor evidence="11">
        <name>K(+)</name>
        <dbReference type="ChEBI" id="CHEBI:29103"/>
    </cofactor>
    <text evidence="11">Binds 1 potassium ion per subunit. The potassium ion interacts primarily with the substrate.</text>
</comment>
<organism evidence="16 17">
    <name type="scientific">Meristemomyces frigidus</name>
    <dbReference type="NCBI Taxonomy" id="1508187"/>
    <lineage>
        <taxon>Eukaryota</taxon>
        <taxon>Fungi</taxon>
        <taxon>Dikarya</taxon>
        <taxon>Ascomycota</taxon>
        <taxon>Pezizomycotina</taxon>
        <taxon>Dothideomycetes</taxon>
        <taxon>Dothideomycetidae</taxon>
        <taxon>Mycosphaerellales</taxon>
        <taxon>Teratosphaeriaceae</taxon>
        <taxon>Meristemomyces</taxon>
    </lineage>
</organism>
<dbReference type="HAMAP" id="MF_00086">
    <property type="entry name" value="S_AdoMet_synth1"/>
    <property type="match status" value="1"/>
</dbReference>
<dbReference type="EC" id="2.5.1.6" evidence="11"/>
<feature type="domain" description="S-adenosylmethionine synthetase C-terminal" evidence="15">
    <location>
        <begin position="249"/>
        <end position="386"/>
    </location>
</feature>
<comment type="pathway">
    <text evidence="1 11">Amino-acid biosynthesis; S-adenosyl-L-methionine biosynthesis; S-adenosyl-L-methionine from L-methionine: step 1/1.</text>
</comment>
<proteinExistence type="inferred from homology"/>
<comment type="similarity">
    <text evidence="2 12">Belongs to the AdoMet synthase family.</text>
</comment>
<dbReference type="PIRSF" id="PIRSF000497">
    <property type="entry name" value="MAT"/>
    <property type="match status" value="1"/>
</dbReference>
<feature type="domain" description="S-adenosylmethionine synthetase N-terminal" evidence="13">
    <location>
        <begin position="15"/>
        <end position="112"/>
    </location>
</feature>
<keyword evidence="6 11" id="KW-0547">Nucleotide-binding</keyword>
<dbReference type="GO" id="GO:0006555">
    <property type="term" value="P:methionine metabolic process"/>
    <property type="evidence" value="ECO:0007669"/>
    <property type="project" value="UniProtKB-ARBA"/>
</dbReference>
<protein>
    <recommendedName>
        <fullName evidence="11">S-adenosylmethionine synthase</fullName>
        <ecNumber evidence="11">2.5.1.6</ecNumber>
    </recommendedName>
</protein>
<evidence type="ECO:0000256" key="10">
    <source>
        <dbReference type="ARBA" id="ARBA00048344"/>
    </source>
</evidence>
<gene>
    <name evidence="16" type="ORF">LTR62_001421</name>
</gene>
<evidence type="ECO:0000256" key="6">
    <source>
        <dbReference type="ARBA" id="ARBA00022741"/>
    </source>
</evidence>
<dbReference type="GO" id="GO:0004478">
    <property type="term" value="F:methionine adenosyltransferase activity"/>
    <property type="evidence" value="ECO:0007669"/>
    <property type="project" value="UniProtKB-EC"/>
</dbReference>
<feature type="domain" description="S-adenosylmethionine synthetase central" evidence="14">
    <location>
        <begin position="127"/>
        <end position="247"/>
    </location>
</feature>
<dbReference type="NCBIfam" id="TIGR01034">
    <property type="entry name" value="metK"/>
    <property type="match status" value="1"/>
</dbReference>
<dbReference type="InterPro" id="IPR022630">
    <property type="entry name" value="S-AdoMet_synt_C"/>
</dbReference>
<comment type="caution">
    <text evidence="16">The sequence shown here is derived from an EMBL/GenBank/DDBJ whole genome shotgun (WGS) entry which is preliminary data.</text>
</comment>
<dbReference type="Pfam" id="PF02772">
    <property type="entry name" value="S-AdoMet_synt_M"/>
    <property type="match status" value="1"/>
</dbReference>
<keyword evidence="4 11" id="KW-0808">Transferase</keyword>
<evidence type="ECO:0000256" key="2">
    <source>
        <dbReference type="ARBA" id="ARBA00009685"/>
    </source>
</evidence>
<evidence type="ECO:0000259" key="13">
    <source>
        <dbReference type="Pfam" id="PF00438"/>
    </source>
</evidence>
<evidence type="ECO:0000313" key="17">
    <source>
        <dbReference type="Proteomes" id="UP001310890"/>
    </source>
</evidence>
<dbReference type="CDD" id="cd18079">
    <property type="entry name" value="S-AdoMet_synt"/>
    <property type="match status" value="1"/>
</dbReference>
<sequence length="392" mass="42865">MVHTNGNGVAAKSTFLFTSESVGQGHPDKIADQVSDAVLDACLKDDPLSKVACETATKTGMVMIFGEITTKTKVDYQKTIRDAIKEIGYDDSAKGFDYKTCNVLVAIEEQSPDIAQGLHYEEALEKLGAGDQGIMFGYATDETPELLPLTVILAHKLNKVMTDARNDGSLPWLRPDTKTQVTVEYEHDGGAVVPIRVDTVVVSAQHSPDITTEQLRKEIKEKVIKVAIPAKYLDEKTVYHIQPSGLFIIGGPQGDAGLTGRKIIVDTYGGWGAHGGGAFSGKDYSKVDRSAAYLARWIAKSLVNAKLARRALVQLSYAIGVAEPLSLFVETYGTSDKSSDELVEIVRKNFDMRPGVIVKELDLAKPIYRETAKNGHFTNQNFSWEKPKKLDL</sequence>
<dbReference type="InterPro" id="IPR022629">
    <property type="entry name" value="S-AdoMet_synt_central"/>
</dbReference>
<keyword evidence="5 11" id="KW-0479">Metal-binding</keyword>
<dbReference type="PANTHER" id="PTHR11964">
    <property type="entry name" value="S-ADENOSYLMETHIONINE SYNTHETASE"/>
    <property type="match status" value="1"/>
</dbReference>
<evidence type="ECO:0000256" key="12">
    <source>
        <dbReference type="RuleBase" id="RU004462"/>
    </source>
</evidence>
<dbReference type="GO" id="GO:0006730">
    <property type="term" value="P:one-carbon metabolic process"/>
    <property type="evidence" value="ECO:0007669"/>
    <property type="project" value="UniProtKB-KW"/>
</dbReference>
<evidence type="ECO:0000259" key="14">
    <source>
        <dbReference type="Pfam" id="PF02772"/>
    </source>
</evidence>
<dbReference type="SUPFAM" id="SSF55973">
    <property type="entry name" value="S-adenosylmethionine synthetase"/>
    <property type="match status" value="3"/>
</dbReference>
<evidence type="ECO:0000256" key="4">
    <source>
        <dbReference type="ARBA" id="ARBA00022679"/>
    </source>
</evidence>